<reference evidence="3" key="2">
    <citation type="submission" date="2020-10" db="EMBL/GenBank/DDBJ databases">
        <title>Acinetobacter oleivorans assembled AC1583.</title>
        <authorList>
            <person name="Yeo C.C."/>
        </authorList>
    </citation>
    <scope>NUCLEOTIDE SEQUENCE</scope>
    <source>
        <strain evidence="3">AC1583</strain>
    </source>
</reference>
<reference evidence="3 5" key="3">
    <citation type="submission" date="2020-10" db="EMBL/GenBank/DDBJ databases">
        <authorList>
            <person name="Mohd Rani F."/>
        </authorList>
    </citation>
    <scope>NUCLEOTIDE SEQUENCE [LARGE SCALE GENOMIC DNA]</scope>
    <source>
        <strain evidence="3 5">AC1583</strain>
    </source>
</reference>
<evidence type="ECO:0000259" key="1">
    <source>
        <dbReference type="Pfam" id="PF02627"/>
    </source>
</evidence>
<accession>A0A0B2UA82</accession>
<reference evidence="5" key="4">
    <citation type="submission" date="2023-07" db="EMBL/GenBank/DDBJ databases">
        <title>Acinetobacter oleivorans assembled AC1583.</title>
        <authorList>
            <person name="Yeo C.C."/>
        </authorList>
    </citation>
    <scope>NUCLEOTIDE SEQUENCE [LARGE SCALE GENOMIC DNA]</scope>
    <source>
        <strain evidence="5">AC1583</strain>
    </source>
</reference>
<dbReference type="EMBL" id="JHQK01000013">
    <property type="protein sequence ID" value="KHN66268.1"/>
    <property type="molecule type" value="Genomic_DNA"/>
</dbReference>
<dbReference type="SUPFAM" id="SSF69118">
    <property type="entry name" value="AhpD-like"/>
    <property type="match status" value="1"/>
</dbReference>
<dbReference type="InterPro" id="IPR003779">
    <property type="entry name" value="CMD-like"/>
</dbReference>
<evidence type="ECO:0000313" key="4">
    <source>
        <dbReference type="Proteomes" id="UP000031012"/>
    </source>
</evidence>
<dbReference type="GO" id="GO:0051920">
    <property type="term" value="F:peroxiredoxin activity"/>
    <property type="evidence" value="ECO:0007669"/>
    <property type="project" value="InterPro"/>
</dbReference>
<reference evidence="2 4" key="1">
    <citation type="submission" date="2014-03" db="EMBL/GenBank/DDBJ databases">
        <title>Genome sequence of the diesel-degrader and plant-growth promoter Acinetobacter oleivorans PF-1 isolated from the roots of poplar tree.</title>
        <authorList>
            <person name="Gkorezis P."/>
            <person name="van Hamme J."/>
            <person name="Rineau F."/>
            <person name="Vangronsveld J."/>
            <person name="Francetti A."/>
        </authorList>
    </citation>
    <scope>NUCLEOTIDE SEQUENCE [LARGE SCALE GENOMIC DNA]</scope>
    <source>
        <strain evidence="2 4">PF1</strain>
    </source>
</reference>
<proteinExistence type="predicted"/>
<comment type="caution">
    <text evidence="2">The sequence shown here is derived from an EMBL/GenBank/DDBJ whole genome shotgun (WGS) entry which is preliminary data.</text>
</comment>
<dbReference type="AlphaFoldDB" id="A0A0B2UA82"/>
<evidence type="ECO:0000313" key="2">
    <source>
        <dbReference type="EMBL" id="KHN66268.1"/>
    </source>
</evidence>
<evidence type="ECO:0000313" key="5">
    <source>
        <dbReference type="Proteomes" id="UP000619170"/>
    </source>
</evidence>
<dbReference type="PANTHER" id="PTHR33930:SF2">
    <property type="entry name" value="BLR3452 PROTEIN"/>
    <property type="match status" value="1"/>
</dbReference>
<keyword evidence="5" id="KW-1185">Reference proteome</keyword>
<sequence length="99" mass="10780">MYDMKNLEKLKQLGKLTPEAFTTFLAFNEAVFKDGHIPAKYKELMAIALALTTQCPYCIEDHKIRAKQAGATDEEIAEAAMLAGAMRAGGAIAHASHLL</sequence>
<keyword evidence="2" id="KW-0560">Oxidoreductase</keyword>
<dbReference type="InterPro" id="IPR029032">
    <property type="entry name" value="AhpD-like"/>
</dbReference>
<dbReference type="Proteomes" id="UP000031012">
    <property type="component" value="Unassembled WGS sequence"/>
</dbReference>
<evidence type="ECO:0000313" key="3">
    <source>
        <dbReference type="EMBL" id="MBE2163006.1"/>
    </source>
</evidence>
<dbReference type="Gene3D" id="1.20.1290.10">
    <property type="entry name" value="AhpD-like"/>
    <property type="match status" value="1"/>
</dbReference>
<name>A0A0B2UA82_9GAMM</name>
<keyword evidence="2" id="KW-0575">Peroxidase</keyword>
<dbReference type="PANTHER" id="PTHR33930">
    <property type="entry name" value="ALKYL HYDROPEROXIDE REDUCTASE AHPD"/>
    <property type="match status" value="1"/>
</dbReference>
<dbReference type="InterPro" id="IPR004675">
    <property type="entry name" value="AhpD_core"/>
</dbReference>
<protein>
    <submittedName>
        <fullName evidence="2">Alkylhydroperoxidase</fullName>
    </submittedName>
    <submittedName>
        <fullName evidence="3">Carboxymuconolactone decarboxylase family protein</fullName>
    </submittedName>
</protein>
<dbReference type="Proteomes" id="UP000619170">
    <property type="component" value="Unassembled WGS sequence"/>
</dbReference>
<gene>
    <name evidence="2" type="ORF">DH17_02795</name>
    <name evidence="3" type="ORF">IIQ43_00485</name>
</gene>
<feature type="domain" description="Carboxymuconolactone decarboxylase-like" evidence="1">
    <location>
        <begin position="18"/>
        <end position="98"/>
    </location>
</feature>
<dbReference type="EMBL" id="JADAZL010000001">
    <property type="protein sequence ID" value="MBE2163006.1"/>
    <property type="molecule type" value="Genomic_DNA"/>
</dbReference>
<dbReference type="RefSeq" id="WP_032063006.1">
    <property type="nucleotide sequence ID" value="NZ_JADAZL010000001.1"/>
</dbReference>
<organism evidence="2 4">
    <name type="scientific">Acinetobacter oleivorans</name>
    <dbReference type="NCBI Taxonomy" id="1148157"/>
    <lineage>
        <taxon>Bacteria</taxon>
        <taxon>Pseudomonadati</taxon>
        <taxon>Pseudomonadota</taxon>
        <taxon>Gammaproteobacteria</taxon>
        <taxon>Moraxellales</taxon>
        <taxon>Moraxellaceae</taxon>
        <taxon>Acinetobacter</taxon>
    </lineage>
</organism>
<dbReference type="NCBIfam" id="TIGR00778">
    <property type="entry name" value="ahpD_dom"/>
    <property type="match status" value="1"/>
</dbReference>
<dbReference type="Pfam" id="PF02627">
    <property type="entry name" value="CMD"/>
    <property type="match status" value="1"/>
</dbReference>